<proteinExistence type="inferred from homology"/>
<evidence type="ECO:0000313" key="10">
    <source>
        <dbReference type="EMBL" id="GFR75231.1"/>
    </source>
</evidence>
<comment type="caution">
    <text evidence="10">The sequence shown here is derived from an EMBL/GenBank/DDBJ whole genome shotgun (WGS) entry which is preliminary data.</text>
</comment>
<dbReference type="PANTHER" id="PTHR11229">
    <property type="entry name" value="50S RIBOSOMAL PROTEIN L3"/>
    <property type="match status" value="1"/>
</dbReference>
<dbReference type="Gene3D" id="2.40.30.10">
    <property type="entry name" value="Translation factors"/>
    <property type="match status" value="1"/>
</dbReference>
<dbReference type="InterPro" id="IPR019927">
    <property type="entry name" value="Ribosomal_uL3_bac/org-type"/>
</dbReference>
<feature type="compositionally biased region" description="Basic and acidic residues" evidence="9">
    <location>
        <begin position="170"/>
        <end position="212"/>
    </location>
</feature>
<feature type="region of interest" description="Disordered" evidence="9">
    <location>
        <begin position="39"/>
        <end position="65"/>
    </location>
</feature>
<dbReference type="SUPFAM" id="SSF50447">
    <property type="entry name" value="Translation proteins"/>
    <property type="match status" value="1"/>
</dbReference>
<name>A0AAV4FSB1_9GAST</name>
<evidence type="ECO:0000256" key="1">
    <source>
        <dbReference type="ARBA" id="ARBA00006540"/>
    </source>
</evidence>
<organism evidence="10 11">
    <name type="scientific">Elysia marginata</name>
    <dbReference type="NCBI Taxonomy" id="1093978"/>
    <lineage>
        <taxon>Eukaryota</taxon>
        <taxon>Metazoa</taxon>
        <taxon>Spiralia</taxon>
        <taxon>Lophotrochozoa</taxon>
        <taxon>Mollusca</taxon>
        <taxon>Gastropoda</taxon>
        <taxon>Heterobranchia</taxon>
        <taxon>Euthyneura</taxon>
        <taxon>Panpulmonata</taxon>
        <taxon>Sacoglossa</taxon>
        <taxon>Placobranchoidea</taxon>
        <taxon>Plakobranchidae</taxon>
        <taxon>Elysia</taxon>
    </lineage>
</organism>
<comment type="similarity">
    <text evidence="1">Belongs to the universal ribosomal protein uL3 family.</text>
</comment>
<accession>A0AAV4FSB1</accession>
<dbReference type="InterPro" id="IPR000597">
    <property type="entry name" value="Ribosomal_uL3"/>
</dbReference>
<dbReference type="PANTHER" id="PTHR11229:SF16">
    <property type="entry name" value="LARGE RIBOSOMAL SUBUNIT PROTEIN UL3C"/>
    <property type="match status" value="1"/>
</dbReference>
<dbReference type="GO" id="GO:0019843">
    <property type="term" value="F:rRNA binding"/>
    <property type="evidence" value="ECO:0007669"/>
    <property type="project" value="UniProtKB-KW"/>
</dbReference>
<dbReference type="Proteomes" id="UP000762676">
    <property type="component" value="Unassembled WGS sequence"/>
</dbReference>
<dbReference type="NCBIfam" id="TIGR03625">
    <property type="entry name" value="L3_bact"/>
    <property type="match status" value="1"/>
</dbReference>
<dbReference type="GO" id="GO:0022625">
    <property type="term" value="C:cytosolic large ribosomal subunit"/>
    <property type="evidence" value="ECO:0007669"/>
    <property type="project" value="TreeGrafter"/>
</dbReference>
<feature type="region of interest" description="Disordered" evidence="9">
    <location>
        <begin position="170"/>
        <end position="292"/>
    </location>
</feature>
<evidence type="ECO:0000256" key="2">
    <source>
        <dbReference type="ARBA" id="ARBA00022730"/>
    </source>
</evidence>
<reference evidence="10 11" key="1">
    <citation type="journal article" date="2021" name="Elife">
        <title>Chloroplast acquisition without the gene transfer in kleptoplastic sea slugs, Plakobranchus ocellatus.</title>
        <authorList>
            <person name="Maeda T."/>
            <person name="Takahashi S."/>
            <person name="Yoshida T."/>
            <person name="Shimamura S."/>
            <person name="Takaki Y."/>
            <person name="Nagai Y."/>
            <person name="Toyoda A."/>
            <person name="Suzuki Y."/>
            <person name="Arimoto A."/>
            <person name="Ishii H."/>
            <person name="Satoh N."/>
            <person name="Nishiyama T."/>
            <person name="Hasebe M."/>
            <person name="Maruyama T."/>
            <person name="Minagawa J."/>
            <person name="Obokata J."/>
            <person name="Shigenobu S."/>
        </authorList>
    </citation>
    <scope>NUCLEOTIDE SEQUENCE [LARGE SCALE GENOMIC DNA]</scope>
</reference>
<evidence type="ECO:0000313" key="11">
    <source>
        <dbReference type="Proteomes" id="UP000762676"/>
    </source>
</evidence>
<keyword evidence="3" id="KW-0694">RNA-binding</keyword>
<evidence type="ECO:0000256" key="8">
    <source>
        <dbReference type="ARBA" id="ARBA00035396"/>
    </source>
</evidence>
<dbReference type="FunFam" id="2.40.30.10:FF:000004">
    <property type="entry name" value="50S ribosomal protein L3"/>
    <property type="match status" value="1"/>
</dbReference>
<evidence type="ECO:0000256" key="9">
    <source>
        <dbReference type="SAM" id="MobiDB-lite"/>
    </source>
</evidence>
<dbReference type="GO" id="GO:0006412">
    <property type="term" value="P:translation"/>
    <property type="evidence" value="ECO:0007669"/>
    <property type="project" value="InterPro"/>
</dbReference>
<dbReference type="AlphaFoldDB" id="A0AAV4FSB1"/>
<protein>
    <recommendedName>
        <fullName evidence="7">Large ribosomal subunit protein uL3c</fullName>
    </recommendedName>
    <alternativeName>
        <fullName evidence="8">39S ribosomal protein L3, mitochondrial</fullName>
    </alternativeName>
    <alternativeName>
        <fullName evidence="6">Large ribosomal subunit protein uL3m</fullName>
    </alternativeName>
</protein>
<dbReference type="Pfam" id="PF00297">
    <property type="entry name" value="Ribosomal_L3"/>
    <property type="match status" value="1"/>
</dbReference>
<evidence type="ECO:0000256" key="7">
    <source>
        <dbReference type="ARBA" id="ARBA00035213"/>
    </source>
</evidence>
<feature type="compositionally biased region" description="Basic and acidic residues" evidence="9">
    <location>
        <begin position="221"/>
        <end position="292"/>
    </location>
</feature>
<evidence type="ECO:0000256" key="4">
    <source>
        <dbReference type="ARBA" id="ARBA00022980"/>
    </source>
</evidence>
<keyword evidence="4 10" id="KW-0689">Ribosomal protein</keyword>
<dbReference type="EMBL" id="BMAT01007964">
    <property type="protein sequence ID" value="GFR75231.1"/>
    <property type="molecule type" value="Genomic_DNA"/>
</dbReference>
<keyword evidence="11" id="KW-1185">Reference proteome</keyword>
<evidence type="ECO:0000256" key="3">
    <source>
        <dbReference type="ARBA" id="ARBA00022884"/>
    </source>
</evidence>
<keyword evidence="2" id="KW-0699">rRNA-binding</keyword>
<dbReference type="InterPro" id="IPR009000">
    <property type="entry name" value="Transl_B-barrel_sf"/>
</dbReference>
<keyword evidence="5" id="KW-0687">Ribonucleoprotein</keyword>
<evidence type="ECO:0000256" key="6">
    <source>
        <dbReference type="ARBA" id="ARBA00035209"/>
    </source>
</evidence>
<gene>
    <name evidence="10" type="ORF">ElyMa_003914100</name>
</gene>
<evidence type="ECO:0000256" key="5">
    <source>
        <dbReference type="ARBA" id="ARBA00023274"/>
    </source>
</evidence>
<sequence>MDGFTLGQTVDASIFSAGQLVDVTGTAKGKGFAGAIKRHNQSIGPKSHGGGGGSKPVRQTGSLGDISGNKVVKGMTMPGQMGNVQRTQQNLEVISVDPENNLLLIKGSIPGPKKSYVIVKEAIKLLPDKEVKVLVNVKEAQEKNELLEEAKKAGADVNTDMSVQEMKDAIKASSEAKEQEKAAAKAKEEAEKAAAEKDKVEAAASKAKEAVEAKTASGDSDGAKEAQAKADALDKQVEVAKAKADEVKDEAKKVESEAKEAQTKAEELQVKTEEDTPEPEAKEKSEDKEEDK</sequence>
<dbReference type="GO" id="GO:0003735">
    <property type="term" value="F:structural constituent of ribosome"/>
    <property type="evidence" value="ECO:0007669"/>
    <property type="project" value="InterPro"/>
</dbReference>